<gene>
    <name evidence="1" type="ORF">BGK67_26095</name>
</gene>
<dbReference type="InterPro" id="IPR036188">
    <property type="entry name" value="FAD/NAD-bd_sf"/>
</dbReference>
<dbReference type="AlphaFoldDB" id="A0A1E5PY29"/>
<name>A0A1E5PY29_9ACTN</name>
<dbReference type="RefSeq" id="WP_069922542.1">
    <property type="nucleotide sequence ID" value="NZ_MEHK01000001.1"/>
</dbReference>
<keyword evidence="2" id="KW-1185">Reference proteome</keyword>
<evidence type="ECO:0000313" key="2">
    <source>
        <dbReference type="Proteomes" id="UP000095705"/>
    </source>
</evidence>
<accession>A0A1E5PY29</accession>
<dbReference type="Proteomes" id="UP000095705">
    <property type="component" value="Unassembled WGS sequence"/>
</dbReference>
<dbReference type="PANTHER" id="PTHR43422">
    <property type="entry name" value="THIAMINE THIAZOLE SYNTHASE"/>
    <property type="match status" value="1"/>
</dbReference>
<dbReference type="STRING" id="36818.BGK67_26095"/>
<dbReference type="EMBL" id="MEHK01000001">
    <property type="protein sequence ID" value="OEJ34350.1"/>
    <property type="molecule type" value="Genomic_DNA"/>
</dbReference>
<sequence>MDDTPDNHPESPRDHAVVLGGGLAGLLAARVLAERFARVTVVERDELPTEGPAFRPGVPQSRHAHVLWSRGVEVIEELLPGITDKLLAGGAALLDSPKDFLWLSPADWFRPVPGARILLGSRELLDWTVRGEVLRERRVRIRDGCSAIGLVGGPDGRSVTGVRLRGADPLRAAFVVDATGRTSKTPSWLAELGHRTPQTTRYDSHLGYSSRYFTIPSDPARRWHGLYVQGRPDSPRGGVLVPVDGERWLATLIGNGEHAPPTGDEEFLGFARGLRSPAMYDALRGATPLSSPTGFRGTANEWRHYERLTRGPAGFVVIGDAACRFNPVYGHGMTVAALAVAALRKEIHSMDTAAVPAAAARIQRRTAAAAEAAWQIATSEDLRYPETEGPPADRTTRVLQRYMSRVMVGANTDPAIAGRFFGVLSLSTPPNTLLGPSTMLRVLSKWRTPTAPPTTAYPAHHGPP</sequence>
<dbReference type="SUPFAM" id="SSF51905">
    <property type="entry name" value="FAD/NAD(P)-binding domain"/>
    <property type="match status" value="1"/>
</dbReference>
<comment type="caution">
    <text evidence="1">The sequence shown here is derived from an EMBL/GenBank/DDBJ whole genome shotgun (WGS) entry which is preliminary data.</text>
</comment>
<organism evidence="1 2">
    <name type="scientific">Streptomyces subrutilus</name>
    <dbReference type="NCBI Taxonomy" id="36818"/>
    <lineage>
        <taxon>Bacteria</taxon>
        <taxon>Bacillati</taxon>
        <taxon>Actinomycetota</taxon>
        <taxon>Actinomycetes</taxon>
        <taxon>Kitasatosporales</taxon>
        <taxon>Streptomycetaceae</taxon>
        <taxon>Streptomyces</taxon>
    </lineage>
</organism>
<protein>
    <recommendedName>
        <fullName evidence="3">FAD-binding domain-containing protein</fullName>
    </recommendedName>
</protein>
<evidence type="ECO:0008006" key="3">
    <source>
        <dbReference type="Google" id="ProtNLM"/>
    </source>
</evidence>
<dbReference type="PANTHER" id="PTHR43422:SF3">
    <property type="entry name" value="THIAMINE THIAZOLE SYNTHASE"/>
    <property type="match status" value="1"/>
</dbReference>
<proteinExistence type="predicted"/>
<dbReference type="Gene3D" id="3.50.50.60">
    <property type="entry name" value="FAD/NAD(P)-binding domain"/>
    <property type="match status" value="1"/>
</dbReference>
<reference evidence="1 2" key="1">
    <citation type="submission" date="2016-08" db="EMBL/GenBank/DDBJ databases">
        <title>The complete genome of Streptomyces subrutilus 10-1-1.</title>
        <authorList>
            <person name="Chen X."/>
        </authorList>
    </citation>
    <scope>NUCLEOTIDE SEQUENCE [LARGE SCALE GENOMIC DNA]</scope>
    <source>
        <strain evidence="1 2">10-1-1</strain>
    </source>
</reference>
<evidence type="ECO:0000313" key="1">
    <source>
        <dbReference type="EMBL" id="OEJ34350.1"/>
    </source>
</evidence>